<dbReference type="eggNOG" id="ENOG502RY22">
    <property type="taxonomic scope" value="Eukaryota"/>
</dbReference>
<dbReference type="OMA" id="MKHACEA"/>
<name>A0A059B3D4_EUCGR</name>
<dbReference type="AlphaFoldDB" id="A0A059B3D4"/>
<dbReference type="InterPro" id="IPR014729">
    <property type="entry name" value="Rossmann-like_a/b/a_fold"/>
</dbReference>
<dbReference type="EMBL" id="KK198760">
    <property type="protein sequence ID" value="KCW60180.1"/>
    <property type="molecule type" value="Genomic_DNA"/>
</dbReference>
<dbReference type="Gramene" id="KCW60180">
    <property type="protein sequence ID" value="KCW60180"/>
    <property type="gene ID" value="EUGRSUZ_H02904"/>
</dbReference>
<dbReference type="InParanoid" id="A0A059B3D4"/>
<evidence type="ECO:0000313" key="2">
    <source>
        <dbReference type="EMBL" id="KCW60180.1"/>
    </source>
</evidence>
<dbReference type="CDD" id="cd00293">
    <property type="entry name" value="USP-like"/>
    <property type="match status" value="1"/>
</dbReference>
<dbReference type="STRING" id="71139.A0A059B3D4"/>
<dbReference type="OrthoDB" id="786029at2759"/>
<dbReference type="KEGG" id="egr:104414412"/>
<proteinExistence type="predicted"/>
<dbReference type="PANTHER" id="PTHR47867">
    <property type="entry name" value="ADENINE NUCLEOTIDE ALPHA HYDROLASES-LIKE SUPERFAMILY PROTEIN"/>
    <property type="match status" value="1"/>
</dbReference>
<dbReference type="Gene3D" id="3.40.50.620">
    <property type="entry name" value="HUPs"/>
    <property type="match status" value="1"/>
</dbReference>
<accession>A0A059B3D4</accession>
<feature type="region of interest" description="Disordered" evidence="1">
    <location>
        <begin position="73"/>
        <end position="94"/>
    </location>
</feature>
<protein>
    <submittedName>
        <fullName evidence="2">Uncharacterized protein</fullName>
    </submittedName>
</protein>
<reference evidence="2" key="1">
    <citation type="submission" date="2013-07" db="EMBL/GenBank/DDBJ databases">
        <title>The genome of Eucalyptus grandis.</title>
        <authorList>
            <person name="Schmutz J."/>
            <person name="Hayes R."/>
            <person name="Myburg A."/>
            <person name="Tuskan G."/>
            <person name="Grattapaglia D."/>
            <person name="Rokhsar D.S."/>
        </authorList>
    </citation>
    <scope>NUCLEOTIDE SEQUENCE</scope>
    <source>
        <tissue evidence="2">Leaf extractions</tissue>
    </source>
</reference>
<evidence type="ECO:0000256" key="1">
    <source>
        <dbReference type="SAM" id="MobiDB-lite"/>
    </source>
</evidence>
<feature type="compositionally biased region" description="Polar residues" evidence="1">
    <location>
        <begin position="73"/>
        <end position="84"/>
    </location>
</feature>
<sequence>MEVVSPTTAPRKVMVVADPTRESAAALQYTLSHGVVERDELILLHVENPSSWMTTLSTLFKRPIYVASGNSQIGSSRRASMDQNGGSEGGGGGGLEVDFLDEMKHLCEAAQPNVRVQTARVELEGDKDKASAILSQCSSHEIDVLIVGQRRSFSTAILGCRRRGGSMIGTRMTDLAEYLIENSKCTCVGVQKKGQNGGYLLNTKTYRNFWLLA</sequence>
<dbReference type="PANTHER" id="PTHR47867:SF1">
    <property type="entry name" value="ADENINE NUCLEOTIDE ALPHA HYDROLASES-LIKE SUPERFAMILY PROTEIN"/>
    <property type="match status" value="1"/>
</dbReference>
<gene>
    <name evidence="2" type="ORF">EUGRSUZ_H02904</name>
</gene>
<dbReference type="SUPFAM" id="SSF52402">
    <property type="entry name" value="Adenine nucleotide alpha hydrolases-like"/>
    <property type="match status" value="1"/>
</dbReference>
<organism evidence="2">
    <name type="scientific">Eucalyptus grandis</name>
    <name type="common">Flooded gum</name>
    <dbReference type="NCBI Taxonomy" id="71139"/>
    <lineage>
        <taxon>Eukaryota</taxon>
        <taxon>Viridiplantae</taxon>
        <taxon>Streptophyta</taxon>
        <taxon>Embryophyta</taxon>
        <taxon>Tracheophyta</taxon>
        <taxon>Spermatophyta</taxon>
        <taxon>Magnoliopsida</taxon>
        <taxon>eudicotyledons</taxon>
        <taxon>Gunneridae</taxon>
        <taxon>Pentapetalae</taxon>
        <taxon>rosids</taxon>
        <taxon>malvids</taxon>
        <taxon>Myrtales</taxon>
        <taxon>Myrtaceae</taxon>
        <taxon>Myrtoideae</taxon>
        <taxon>Eucalypteae</taxon>
        <taxon>Eucalyptus</taxon>
    </lineage>
</organism>